<dbReference type="HOGENOM" id="CLU_086503_3_1_0"/>
<keyword evidence="3" id="KW-1185">Reference proteome</keyword>
<name>H0UL68_9BACT</name>
<sequence>MTFSKDAPFFYDSACAVTPAELQNLYRYTPWGKSRSCEEIARMLRHTDLCFSARVDDRLVAFCRMLTDFTYRASLWDLMVHPDYQGRGLGTRTLQYALSHPAVRAVPLIVAFSTDLGSFLARQGFVPRDGQMMLLRRPLEYC</sequence>
<dbReference type="AlphaFoldDB" id="H0UL68"/>
<dbReference type="STRING" id="885272.JonanDRAFT_1059"/>
<dbReference type="InterPro" id="IPR000182">
    <property type="entry name" value="GNAT_dom"/>
</dbReference>
<dbReference type="InterPro" id="IPR016181">
    <property type="entry name" value="Acyl_CoA_acyltransferase"/>
</dbReference>
<evidence type="ECO:0000313" key="2">
    <source>
        <dbReference type="EMBL" id="EHM13427.1"/>
    </source>
</evidence>
<evidence type="ECO:0000313" key="3">
    <source>
        <dbReference type="Proteomes" id="UP000003806"/>
    </source>
</evidence>
<dbReference type="Pfam" id="PF00583">
    <property type="entry name" value="Acetyltransf_1"/>
    <property type="match status" value="1"/>
</dbReference>
<dbReference type="OrthoDB" id="9775804at2"/>
<proteinExistence type="predicted"/>
<evidence type="ECO:0000259" key="1">
    <source>
        <dbReference type="PROSITE" id="PS51186"/>
    </source>
</evidence>
<dbReference type="PROSITE" id="PS51186">
    <property type="entry name" value="GNAT"/>
    <property type="match status" value="1"/>
</dbReference>
<gene>
    <name evidence="2" type="ORF">JonanDRAFT_1059</name>
</gene>
<dbReference type="EMBL" id="CM001376">
    <property type="protein sequence ID" value="EHM13427.1"/>
    <property type="molecule type" value="Genomic_DNA"/>
</dbReference>
<reference evidence="2 3" key="1">
    <citation type="submission" date="2011-11" db="EMBL/GenBank/DDBJ databases">
        <title>The Noncontiguous Finished genome of Jonquetella anthropi DSM 22815.</title>
        <authorList>
            <consortium name="US DOE Joint Genome Institute (JGI-PGF)"/>
            <person name="Lucas S."/>
            <person name="Copeland A."/>
            <person name="Lapidus A."/>
            <person name="Glavina del Rio T."/>
            <person name="Dalin E."/>
            <person name="Tice H."/>
            <person name="Bruce D."/>
            <person name="Goodwin L."/>
            <person name="Pitluck S."/>
            <person name="Peters L."/>
            <person name="Mikhailova N."/>
            <person name="Held B."/>
            <person name="Kyrpides N."/>
            <person name="Mavromatis K."/>
            <person name="Ivanova N."/>
            <person name="Markowitz V."/>
            <person name="Cheng J.-F."/>
            <person name="Hugenholtz P."/>
            <person name="Woyke T."/>
            <person name="Wu D."/>
            <person name="Gronow S."/>
            <person name="Wellnitz S."/>
            <person name="Brambilla E."/>
            <person name="Klenk H.-P."/>
            <person name="Eisen J.A."/>
        </authorList>
    </citation>
    <scope>NUCLEOTIDE SEQUENCE [LARGE SCALE GENOMIC DNA]</scope>
    <source>
        <strain evidence="2 3">DSM 22815</strain>
    </source>
</reference>
<dbReference type="eggNOG" id="COG0454">
    <property type="taxonomic scope" value="Bacteria"/>
</dbReference>
<accession>H0UL68</accession>
<dbReference type="Proteomes" id="UP000003806">
    <property type="component" value="Chromosome"/>
</dbReference>
<dbReference type="PANTHER" id="PTHR43233:SF1">
    <property type="entry name" value="FAMILY N-ACETYLTRANSFERASE, PUTATIVE (AFU_ORTHOLOGUE AFUA_6G03350)-RELATED"/>
    <property type="match status" value="1"/>
</dbReference>
<dbReference type="CDD" id="cd04301">
    <property type="entry name" value="NAT_SF"/>
    <property type="match status" value="1"/>
</dbReference>
<feature type="domain" description="N-acetyltransferase" evidence="1">
    <location>
        <begin position="12"/>
        <end position="140"/>
    </location>
</feature>
<dbReference type="Gene3D" id="3.40.630.30">
    <property type="match status" value="1"/>
</dbReference>
<protein>
    <submittedName>
        <fullName evidence="2">Acetyltransferase, N-acetylglutamate synthase</fullName>
    </submittedName>
</protein>
<dbReference type="GO" id="GO:0016747">
    <property type="term" value="F:acyltransferase activity, transferring groups other than amino-acyl groups"/>
    <property type="evidence" value="ECO:0007669"/>
    <property type="project" value="InterPro"/>
</dbReference>
<dbReference type="InterPro" id="IPR053144">
    <property type="entry name" value="Acetyltransferase_Butenolide"/>
</dbReference>
<dbReference type="PANTHER" id="PTHR43233">
    <property type="entry name" value="FAMILY N-ACETYLTRANSFERASE, PUTATIVE (AFU_ORTHOLOGUE AFUA_6G03350)-RELATED"/>
    <property type="match status" value="1"/>
</dbReference>
<dbReference type="SUPFAM" id="SSF55729">
    <property type="entry name" value="Acyl-CoA N-acyltransferases (Nat)"/>
    <property type="match status" value="1"/>
</dbReference>
<dbReference type="RefSeq" id="WP_008523069.1">
    <property type="nucleotide sequence ID" value="NZ_CM001376.1"/>
</dbReference>
<organism evidence="2 3">
    <name type="scientific">Jonquetella anthropi DSM 22815</name>
    <dbReference type="NCBI Taxonomy" id="885272"/>
    <lineage>
        <taxon>Bacteria</taxon>
        <taxon>Thermotogati</taxon>
        <taxon>Synergistota</taxon>
        <taxon>Synergistia</taxon>
        <taxon>Synergistales</taxon>
        <taxon>Dethiosulfovibrionaceae</taxon>
        <taxon>Jonquetella</taxon>
    </lineage>
</organism>
<keyword evidence="2" id="KW-0808">Transferase</keyword>